<dbReference type="GO" id="GO:0009231">
    <property type="term" value="P:riboflavin biosynthetic process"/>
    <property type="evidence" value="ECO:0007669"/>
    <property type="project" value="InterPro"/>
</dbReference>
<evidence type="ECO:0000313" key="6">
    <source>
        <dbReference type="Proteomes" id="UP000322025"/>
    </source>
</evidence>
<proteinExistence type="predicted"/>
<protein>
    <submittedName>
        <fullName evidence="5">RibD family protein</fullName>
    </submittedName>
</protein>
<evidence type="ECO:0000256" key="1">
    <source>
        <dbReference type="ARBA" id="ARBA00005104"/>
    </source>
</evidence>
<evidence type="ECO:0000256" key="2">
    <source>
        <dbReference type="ARBA" id="ARBA00022857"/>
    </source>
</evidence>
<dbReference type="GO" id="GO:0008703">
    <property type="term" value="F:5-amino-6-(5-phosphoribosylamino)uracil reductase activity"/>
    <property type="evidence" value="ECO:0007669"/>
    <property type="project" value="InterPro"/>
</dbReference>
<comment type="caution">
    <text evidence="5">The sequence shown here is derived from an EMBL/GenBank/DDBJ whole genome shotgun (WGS) entry which is preliminary data.</text>
</comment>
<sequence length="240" mass="26117">MKRPYVICHILSSLDGKINGPFMGTQSAGSLAREYGRIRTEMDADAWMYGTSTTKEFTAHKKPVLKGGNPAALKDDFVADDHAELYYVSIDTAGEIGWDSGAFNIRGRDSHVIELLTEATPDEYKAYLREKGVSYVIAGSKELDCRIAMEKLYSLFHIKKLLLCGGGIADWSFLRAGMVDELSLLLAPVTDGGKGSASLFTQKTGITEGAPVEFTLQKTETIGDSGLYLNYLAKNAVLAV</sequence>
<dbReference type="PANTHER" id="PTHR38011">
    <property type="entry name" value="DIHYDROFOLATE REDUCTASE FAMILY PROTEIN (AFU_ORTHOLOGUE AFUA_8G06820)"/>
    <property type="match status" value="1"/>
</dbReference>
<evidence type="ECO:0000256" key="3">
    <source>
        <dbReference type="ARBA" id="ARBA00023002"/>
    </source>
</evidence>
<dbReference type="InterPro" id="IPR002734">
    <property type="entry name" value="RibDG_C"/>
</dbReference>
<gene>
    <name evidence="5" type="ORF">FNY66_10405</name>
</gene>
<dbReference type="InterPro" id="IPR024072">
    <property type="entry name" value="DHFR-like_dom_sf"/>
</dbReference>
<keyword evidence="3" id="KW-0560">Oxidoreductase</keyword>
<evidence type="ECO:0000259" key="4">
    <source>
        <dbReference type="Pfam" id="PF01872"/>
    </source>
</evidence>
<feature type="domain" description="Bacterial bifunctional deaminase-reductase C-terminal" evidence="4">
    <location>
        <begin position="4"/>
        <end position="224"/>
    </location>
</feature>
<dbReference type="OrthoDB" id="9800865at2"/>
<reference evidence="5" key="1">
    <citation type="submission" date="2019-07" db="EMBL/GenBank/DDBJ databases">
        <authorList>
            <person name="Wongkuna S."/>
            <person name="Scaria J."/>
        </authorList>
    </citation>
    <scope>NUCLEOTIDE SEQUENCE [LARGE SCALE GENOMIC DNA]</scope>
    <source>
        <strain evidence="5">SW178</strain>
    </source>
</reference>
<dbReference type="EMBL" id="VMSO01000013">
    <property type="protein sequence ID" value="KAA8501007.1"/>
    <property type="molecule type" value="Genomic_DNA"/>
</dbReference>
<dbReference type="PANTHER" id="PTHR38011:SF7">
    <property type="entry name" value="2,5-DIAMINO-6-RIBOSYLAMINO-4(3H)-PYRIMIDINONE 5'-PHOSPHATE REDUCTASE"/>
    <property type="match status" value="1"/>
</dbReference>
<name>A0A5M9HWK0_9FIRM</name>
<comment type="pathway">
    <text evidence="1">Cofactor biosynthesis; riboflavin biosynthesis.</text>
</comment>
<keyword evidence="6" id="KW-1185">Reference proteome</keyword>
<organism evidence="5 6">
    <name type="scientific">Mediterraneibacter catenae</name>
    <dbReference type="NCBI Taxonomy" id="2594882"/>
    <lineage>
        <taxon>Bacteria</taxon>
        <taxon>Bacillati</taxon>
        <taxon>Bacillota</taxon>
        <taxon>Clostridia</taxon>
        <taxon>Lachnospirales</taxon>
        <taxon>Lachnospiraceae</taxon>
        <taxon>Mediterraneibacter</taxon>
    </lineage>
</organism>
<dbReference type="Pfam" id="PF01872">
    <property type="entry name" value="RibD_C"/>
    <property type="match status" value="1"/>
</dbReference>
<accession>A0A5M9HWK0</accession>
<keyword evidence="2" id="KW-0521">NADP</keyword>
<dbReference type="Gene3D" id="3.40.430.10">
    <property type="entry name" value="Dihydrofolate Reductase, subunit A"/>
    <property type="match status" value="1"/>
</dbReference>
<dbReference type="RefSeq" id="WP_150311106.1">
    <property type="nucleotide sequence ID" value="NZ_VMSO01000013.1"/>
</dbReference>
<dbReference type="AlphaFoldDB" id="A0A5M9HWK0"/>
<dbReference type="Proteomes" id="UP000322025">
    <property type="component" value="Unassembled WGS sequence"/>
</dbReference>
<dbReference type="SUPFAM" id="SSF53597">
    <property type="entry name" value="Dihydrofolate reductase-like"/>
    <property type="match status" value="1"/>
</dbReference>
<evidence type="ECO:0000313" key="5">
    <source>
        <dbReference type="EMBL" id="KAA8501007.1"/>
    </source>
</evidence>
<dbReference type="InterPro" id="IPR050765">
    <property type="entry name" value="Riboflavin_Biosynth_HTPR"/>
</dbReference>